<evidence type="ECO:0000313" key="4">
    <source>
        <dbReference type="Proteomes" id="UP000087766"/>
    </source>
</evidence>
<dbReference type="SUPFAM" id="SSF50386">
    <property type="entry name" value="STI-like"/>
    <property type="match status" value="1"/>
</dbReference>
<dbReference type="PANTHER" id="PTHR33107:SF81">
    <property type="entry name" value="TRYPSIN INHIBITOR A"/>
    <property type="match status" value="1"/>
</dbReference>
<sequence length="198" mass="21183">MASTMLFALFLLSVLTFYPPSITAQPVTDMYGNVVTNGGIFHILPPITIGGGIKRIKTGNETIPLSVARSPIWSDKGQKIRISSPYKSLFIPNGSPVSLEFELIPILGASPTQWVAVAGLTEGTLVKVGYENAITGSFSIHRIGINVYKLLFCTPRATLCGNVALVEDDAGNQLLAVTQKEPYGFVLEEIKSPSAASK</sequence>
<organism evidence="4 5">
    <name type="scientific">Vigna radiata var. radiata</name>
    <name type="common">Mung bean</name>
    <name type="synonym">Phaseolus aureus</name>
    <dbReference type="NCBI Taxonomy" id="3916"/>
    <lineage>
        <taxon>Eukaryota</taxon>
        <taxon>Viridiplantae</taxon>
        <taxon>Streptophyta</taxon>
        <taxon>Embryophyta</taxon>
        <taxon>Tracheophyta</taxon>
        <taxon>Spermatophyta</taxon>
        <taxon>Magnoliopsida</taxon>
        <taxon>eudicotyledons</taxon>
        <taxon>Gunneridae</taxon>
        <taxon>Pentapetalae</taxon>
        <taxon>rosids</taxon>
        <taxon>fabids</taxon>
        <taxon>Fabales</taxon>
        <taxon>Fabaceae</taxon>
        <taxon>Papilionoideae</taxon>
        <taxon>50 kb inversion clade</taxon>
        <taxon>NPAAA clade</taxon>
        <taxon>indigoferoid/millettioid clade</taxon>
        <taxon>Phaseoleae</taxon>
        <taxon>Vigna</taxon>
    </lineage>
</organism>
<keyword evidence="2" id="KW-1015">Disulfide bond</keyword>
<protein>
    <submittedName>
        <fullName evidence="5">Chymotrypsin inhibitor 3-like</fullName>
    </submittedName>
</protein>
<feature type="signal peptide" evidence="3">
    <location>
        <begin position="1"/>
        <end position="24"/>
    </location>
</feature>
<name>A0A1S3TH19_VIGRR</name>
<dbReference type="Pfam" id="PF00197">
    <property type="entry name" value="Kunitz_legume"/>
    <property type="match status" value="1"/>
</dbReference>
<dbReference type="RefSeq" id="XP_014493060.1">
    <property type="nucleotide sequence ID" value="XM_014637574.2"/>
</dbReference>
<dbReference type="GO" id="GO:0004866">
    <property type="term" value="F:endopeptidase inhibitor activity"/>
    <property type="evidence" value="ECO:0007669"/>
    <property type="project" value="InterPro"/>
</dbReference>
<dbReference type="AlphaFoldDB" id="A0A1S3TH19"/>
<dbReference type="KEGG" id="vra:106755425"/>
<dbReference type="SMART" id="SM00452">
    <property type="entry name" value="STI"/>
    <property type="match status" value="1"/>
</dbReference>
<dbReference type="GeneID" id="106755425"/>
<dbReference type="PANTHER" id="PTHR33107">
    <property type="entry name" value="KUNITZ TRYPSIN INHIBITOR 2"/>
    <property type="match status" value="1"/>
</dbReference>
<dbReference type="InterPro" id="IPR011065">
    <property type="entry name" value="Kunitz_inhibitor_STI-like_sf"/>
</dbReference>
<comment type="similarity">
    <text evidence="1">Belongs to the protease inhibitor I3 (leguminous Kunitz-type inhibitor) family.</text>
</comment>
<reference evidence="5" key="1">
    <citation type="submission" date="2025-08" db="UniProtKB">
        <authorList>
            <consortium name="RefSeq"/>
        </authorList>
    </citation>
    <scope>IDENTIFICATION</scope>
    <source>
        <tissue evidence="5">Leaf</tissue>
    </source>
</reference>
<evidence type="ECO:0000313" key="5">
    <source>
        <dbReference type="RefSeq" id="XP_014493060.1"/>
    </source>
</evidence>
<dbReference type="Gene3D" id="2.80.10.50">
    <property type="match status" value="1"/>
</dbReference>
<evidence type="ECO:0000256" key="2">
    <source>
        <dbReference type="ARBA" id="ARBA00023157"/>
    </source>
</evidence>
<gene>
    <name evidence="5" type="primary">LOC106755425</name>
</gene>
<keyword evidence="4" id="KW-1185">Reference proteome</keyword>
<dbReference type="OrthoDB" id="1745944at2759"/>
<accession>A0A1S3TH19</accession>
<feature type="chain" id="PRO_5010193605" evidence="3">
    <location>
        <begin position="25"/>
        <end position="198"/>
    </location>
</feature>
<proteinExistence type="inferred from homology"/>
<dbReference type="Proteomes" id="UP000087766">
    <property type="component" value="Unplaced"/>
</dbReference>
<evidence type="ECO:0000256" key="1">
    <source>
        <dbReference type="ARBA" id="ARBA00005440"/>
    </source>
</evidence>
<dbReference type="InterPro" id="IPR002160">
    <property type="entry name" value="Prot_inh_Kunz-lg"/>
</dbReference>
<keyword evidence="3" id="KW-0732">Signal</keyword>
<evidence type="ECO:0000256" key="3">
    <source>
        <dbReference type="SAM" id="SignalP"/>
    </source>
</evidence>